<reference evidence="1 2" key="1">
    <citation type="submission" date="2018-07" db="EMBL/GenBank/DDBJ databases">
        <title>Genomic Encyclopedia of Type Strains, Phase III (KMG-III): the genomes of soil and plant-associated and newly described type strains.</title>
        <authorList>
            <person name="Whitman W."/>
        </authorList>
    </citation>
    <scope>NUCLEOTIDE SEQUENCE [LARGE SCALE GENOMIC DNA]</scope>
    <source>
        <strain evidence="1 2">CECT 8333</strain>
    </source>
</reference>
<dbReference type="Proteomes" id="UP000253090">
    <property type="component" value="Unassembled WGS sequence"/>
</dbReference>
<dbReference type="EMBL" id="QPJW01000010">
    <property type="protein sequence ID" value="RCX17048.1"/>
    <property type="molecule type" value="Genomic_DNA"/>
</dbReference>
<dbReference type="RefSeq" id="WP_114498185.1">
    <property type="nucleotide sequence ID" value="NZ_QPJW01000010.1"/>
</dbReference>
<sequence length="85" mass="9757">MLGIYRVVVYDEKRIFFHLDSVNDYKGGDFEQPNSVSDQATARDSVETGEMDKQGVYNYVHCRVHSYRVTAIICSKAGRFDVRDS</sequence>
<accession>A0A369B8Y1</accession>
<name>A0A369B8Y1_9BACL</name>
<evidence type="ECO:0000313" key="1">
    <source>
        <dbReference type="EMBL" id="RCX17048.1"/>
    </source>
</evidence>
<keyword evidence="2" id="KW-1185">Reference proteome</keyword>
<comment type="caution">
    <text evidence="1">The sequence shown here is derived from an EMBL/GenBank/DDBJ whole genome shotgun (WGS) entry which is preliminary data.</text>
</comment>
<dbReference type="AlphaFoldDB" id="A0A369B8Y1"/>
<evidence type="ECO:0000313" key="2">
    <source>
        <dbReference type="Proteomes" id="UP000253090"/>
    </source>
</evidence>
<protein>
    <submittedName>
        <fullName evidence="1">Uncharacterized protein</fullName>
    </submittedName>
</protein>
<proteinExistence type="predicted"/>
<gene>
    <name evidence="1" type="ORF">DFP94_110109</name>
</gene>
<organism evidence="1 2">
    <name type="scientific">Fontibacillus phaseoli</name>
    <dbReference type="NCBI Taxonomy" id="1416533"/>
    <lineage>
        <taxon>Bacteria</taxon>
        <taxon>Bacillati</taxon>
        <taxon>Bacillota</taxon>
        <taxon>Bacilli</taxon>
        <taxon>Bacillales</taxon>
        <taxon>Paenibacillaceae</taxon>
        <taxon>Fontibacillus</taxon>
    </lineage>
</organism>